<evidence type="ECO:0000313" key="5">
    <source>
        <dbReference type="Proteomes" id="UP001204579"/>
    </source>
</evidence>
<dbReference type="InterPro" id="IPR002502">
    <property type="entry name" value="Amidase_domain"/>
</dbReference>
<dbReference type="PANTHER" id="PTHR11022:SF41">
    <property type="entry name" value="PEPTIDOGLYCAN-RECOGNITION PROTEIN LC-RELATED"/>
    <property type="match status" value="1"/>
</dbReference>
<dbReference type="GeneID" id="82442925"/>
<comment type="similarity">
    <text evidence="1">Belongs to the N-acetylmuramoyl-L-alanine amidase 2 family.</text>
</comment>
<sequence>MRKIDRIVIHCSATRADQPLSAAELDRMHRKRGFNGCGYHYYIRRDGQICTMRPVERVGAHAKGYNATSIGICYEGGLDTQGMAADTRTDLQKRSLRVLVRVLAADYPIREIVGHRDLSPDLDGDGVVEPEEWVKQCPCFDVASEREEWLGKRPLKGFKP</sequence>
<name>A0AAW5N660_9BACT</name>
<dbReference type="InterPro" id="IPR015510">
    <property type="entry name" value="PGRP"/>
</dbReference>
<dbReference type="EMBL" id="JANRHJ010000002">
    <property type="protein sequence ID" value="MCR8872944.1"/>
    <property type="molecule type" value="Genomic_DNA"/>
</dbReference>
<dbReference type="PROSITE" id="PS00018">
    <property type="entry name" value="EF_HAND_1"/>
    <property type="match status" value="1"/>
</dbReference>
<dbReference type="EC" id="3.5.1.28" evidence="4"/>
<dbReference type="SMART" id="SM00644">
    <property type="entry name" value="Ami_2"/>
    <property type="match status" value="1"/>
</dbReference>
<proteinExistence type="inferred from homology"/>
<accession>A0AAW5N660</accession>
<keyword evidence="4" id="KW-0378">Hydrolase</keyword>
<keyword evidence="5" id="KW-1185">Reference proteome</keyword>
<dbReference type="GO" id="GO:0009253">
    <property type="term" value="P:peptidoglycan catabolic process"/>
    <property type="evidence" value="ECO:0007669"/>
    <property type="project" value="InterPro"/>
</dbReference>
<dbReference type="SMART" id="SM00701">
    <property type="entry name" value="PGRP"/>
    <property type="match status" value="1"/>
</dbReference>
<organism evidence="4 5">
    <name type="scientific">Phocaeicola barnesiae</name>
    <dbReference type="NCBI Taxonomy" id="376804"/>
    <lineage>
        <taxon>Bacteria</taxon>
        <taxon>Pseudomonadati</taxon>
        <taxon>Bacteroidota</taxon>
        <taxon>Bacteroidia</taxon>
        <taxon>Bacteroidales</taxon>
        <taxon>Bacteroidaceae</taxon>
        <taxon>Phocaeicola</taxon>
    </lineage>
</organism>
<dbReference type="Gene3D" id="3.40.80.10">
    <property type="entry name" value="Peptidoglycan recognition protein-like"/>
    <property type="match status" value="1"/>
</dbReference>
<reference evidence="4 5" key="1">
    <citation type="submission" date="2022-08" db="EMBL/GenBank/DDBJ databases">
        <authorList>
            <person name="Zeman M."/>
            <person name="Kubasova T."/>
        </authorList>
    </citation>
    <scope>NUCLEOTIDE SEQUENCE [LARGE SCALE GENOMIC DNA]</scope>
    <source>
        <strain evidence="4 5">ET62</strain>
    </source>
</reference>
<evidence type="ECO:0000259" key="3">
    <source>
        <dbReference type="SMART" id="SM00701"/>
    </source>
</evidence>
<feature type="domain" description="N-acetylmuramoyl-L-alanine amidase" evidence="2">
    <location>
        <begin position="1"/>
        <end position="127"/>
    </location>
</feature>
<feature type="domain" description="Peptidoglycan recognition protein family" evidence="3">
    <location>
        <begin position="1"/>
        <end position="119"/>
    </location>
</feature>
<dbReference type="SUPFAM" id="SSF55846">
    <property type="entry name" value="N-acetylmuramoyl-L-alanine amidase-like"/>
    <property type="match status" value="1"/>
</dbReference>
<evidence type="ECO:0000259" key="2">
    <source>
        <dbReference type="SMART" id="SM00644"/>
    </source>
</evidence>
<dbReference type="AlphaFoldDB" id="A0AAW5N660"/>
<dbReference type="GO" id="GO:0008270">
    <property type="term" value="F:zinc ion binding"/>
    <property type="evidence" value="ECO:0007669"/>
    <property type="project" value="InterPro"/>
</dbReference>
<dbReference type="InterPro" id="IPR036505">
    <property type="entry name" value="Amidase/PGRP_sf"/>
</dbReference>
<dbReference type="Pfam" id="PF01510">
    <property type="entry name" value="Amidase_2"/>
    <property type="match status" value="1"/>
</dbReference>
<evidence type="ECO:0000313" key="4">
    <source>
        <dbReference type="EMBL" id="MCR8872944.1"/>
    </source>
</evidence>
<dbReference type="InterPro" id="IPR018247">
    <property type="entry name" value="EF_Hand_1_Ca_BS"/>
</dbReference>
<dbReference type="InterPro" id="IPR006619">
    <property type="entry name" value="PGRP_domain_met/bac"/>
</dbReference>
<comment type="caution">
    <text evidence="4">The sequence shown here is derived from an EMBL/GenBank/DDBJ whole genome shotgun (WGS) entry which is preliminary data.</text>
</comment>
<dbReference type="GO" id="GO:0008745">
    <property type="term" value="F:N-acetylmuramoyl-L-alanine amidase activity"/>
    <property type="evidence" value="ECO:0007669"/>
    <property type="project" value="UniProtKB-EC"/>
</dbReference>
<dbReference type="CDD" id="cd06583">
    <property type="entry name" value="PGRP"/>
    <property type="match status" value="1"/>
</dbReference>
<gene>
    <name evidence="4" type="ORF">NW209_02720</name>
</gene>
<dbReference type="RefSeq" id="WP_018710421.1">
    <property type="nucleotide sequence ID" value="NZ_CAUCAW010000006.1"/>
</dbReference>
<dbReference type="FunFam" id="3.40.80.10:FF:000008">
    <property type="entry name" value="N-acetylmuramoyl-L-alanine amidase"/>
    <property type="match status" value="1"/>
</dbReference>
<evidence type="ECO:0000256" key="1">
    <source>
        <dbReference type="ARBA" id="ARBA00007553"/>
    </source>
</evidence>
<protein>
    <submittedName>
        <fullName evidence="4">N-acetylmuramoyl-L-alanine amidase</fullName>
        <ecNumber evidence="4">3.5.1.28</ecNumber>
    </submittedName>
</protein>
<dbReference type="PANTHER" id="PTHR11022">
    <property type="entry name" value="PEPTIDOGLYCAN RECOGNITION PROTEIN"/>
    <property type="match status" value="1"/>
</dbReference>
<dbReference type="Proteomes" id="UP001204579">
    <property type="component" value="Unassembled WGS sequence"/>
</dbReference>